<gene>
    <name evidence="1" type="ORF">C8J55DRAFT_491563</name>
</gene>
<reference evidence="1" key="1">
    <citation type="submission" date="2022-08" db="EMBL/GenBank/DDBJ databases">
        <authorList>
            <consortium name="DOE Joint Genome Institute"/>
            <person name="Min B."/>
            <person name="Riley R."/>
            <person name="Sierra-Patev S."/>
            <person name="Naranjo-Ortiz M."/>
            <person name="Looney B."/>
            <person name="Konkel Z."/>
            <person name="Slot J.C."/>
            <person name="Sakamoto Y."/>
            <person name="Steenwyk J.L."/>
            <person name="Rokas A."/>
            <person name="Carro J."/>
            <person name="Camarero S."/>
            <person name="Ferreira P."/>
            <person name="Molpeceres G."/>
            <person name="Ruiz-Duenas F.J."/>
            <person name="Serrano A."/>
            <person name="Henrissat B."/>
            <person name="Drula E."/>
            <person name="Hughes K.W."/>
            <person name="Mata J.L."/>
            <person name="Ishikawa N.K."/>
            <person name="Vargas-Isla R."/>
            <person name="Ushijima S."/>
            <person name="Smith C.A."/>
            <person name="Ahrendt S."/>
            <person name="Andreopoulos W."/>
            <person name="He G."/>
            <person name="Labutti K."/>
            <person name="Lipzen A."/>
            <person name="Ng V."/>
            <person name="Sandor L."/>
            <person name="Barry K."/>
            <person name="Martinez A.T."/>
            <person name="Xiao Y."/>
            <person name="Gibbons J.G."/>
            <person name="Terashima K."/>
            <person name="Hibbett D.S."/>
            <person name="Grigoriev I.V."/>
        </authorList>
    </citation>
    <scope>NUCLEOTIDE SEQUENCE</scope>
    <source>
        <strain evidence="1">Sp2 HRB7682 ss15</strain>
    </source>
</reference>
<dbReference type="EMBL" id="JANVFS010000030">
    <property type="protein sequence ID" value="KAJ4471057.1"/>
    <property type="molecule type" value="Genomic_DNA"/>
</dbReference>
<proteinExistence type="predicted"/>
<dbReference type="Proteomes" id="UP001150238">
    <property type="component" value="Unassembled WGS sequence"/>
</dbReference>
<organism evidence="1 2">
    <name type="scientific">Lentinula lateritia</name>
    <dbReference type="NCBI Taxonomy" id="40482"/>
    <lineage>
        <taxon>Eukaryota</taxon>
        <taxon>Fungi</taxon>
        <taxon>Dikarya</taxon>
        <taxon>Basidiomycota</taxon>
        <taxon>Agaricomycotina</taxon>
        <taxon>Agaricomycetes</taxon>
        <taxon>Agaricomycetidae</taxon>
        <taxon>Agaricales</taxon>
        <taxon>Marasmiineae</taxon>
        <taxon>Omphalotaceae</taxon>
        <taxon>Lentinula</taxon>
    </lineage>
</organism>
<accession>A0A9W9DHK9</accession>
<evidence type="ECO:0000313" key="2">
    <source>
        <dbReference type="Proteomes" id="UP001150238"/>
    </source>
</evidence>
<dbReference type="AlphaFoldDB" id="A0A9W9DHK9"/>
<sequence length="293" mass="32110">MSFEGGSVYIVTMNERSSTIAGFQHTGRHERARVPAAFLNKDLIAIAMENTVEIRNCVVDDDDHPHWELLQTLPQPIQEGKSLAVGDIQSIHVLGHRILLAYDNGTTIIWNFQQSQSPELTFQYEGTIRLPGIMSRNDVCSKKGTILVTAPGTYQVFSIGSKTAQNIFIPRDPLERTPQAVTSARFLSDDLIVGAGVGQLVLWNADLGNRLQNLVFRNQDPAVAAFHICSAYNAEEDTGWIVTAQGSEVTFWKTVDCLGGETSADCTGNPCLQDGIAGNGNSRKNRESQCRVC</sequence>
<evidence type="ECO:0008006" key="3">
    <source>
        <dbReference type="Google" id="ProtNLM"/>
    </source>
</evidence>
<protein>
    <recommendedName>
        <fullName evidence="3">WD40 repeat-like protein</fullName>
    </recommendedName>
</protein>
<dbReference type="InterPro" id="IPR015943">
    <property type="entry name" value="WD40/YVTN_repeat-like_dom_sf"/>
</dbReference>
<dbReference type="Gene3D" id="2.130.10.10">
    <property type="entry name" value="YVTN repeat-like/Quinoprotein amine dehydrogenase"/>
    <property type="match status" value="1"/>
</dbReference>
<dbReference type="InterPro" id="IPR036322">
    <property type="entry name" value="WD40_repeat_dom_sf"/>
</dbReference>
<name>A0A9W9DHK9_9AGAR</name>
<evidence type="ECO:0000313" key="1">
    <source>
        <dbReference type="EMBL" id="KAJ4471057.1"/>
    </source>
</evidence>
<reference evidence="1" key="2">
    <citation type="journal article" date="2023" name="Proc. Natl. Acad. Sci. U.S.A.">
        <title>A global phylogenomic analysis of the shiitake genus Lentinula.</title>
        <authorList>
            <person name="Sierra-Patev S."/>
            <person name="Min B."/>
            <person name="Naranjo-Ortiz M."/>
            <person name="Looney B."/>
            <person name="Konkel Z."/>
            <person name="Slot J.C."/>
            <person name="Sakamoto Y."/>
            <person name="Steenwyk J.L."/>
            <person name="Rokas A."/>
            <person name="Carro J."/>
            <person name="Camarero S."/>
            <person name="Ferreira P."/>
            <person name="Molpeceres G."/>
            <person name="Ruiz-Duenas F.J."/>
            <person name="Serrano A."/>
            <person name="Henrissat B."/>
            <person name="Drula E."/>
            <person name="Hughes K.W."/>
            <person name="Mata J.L."/>
            <person name="Ishikawa N.K."/>
            <person name="Vargas-Isla R."/>
            <person name="Ushijima S."/>
            <person name="Smith C.A."/>
            <person name="Donoghue J."/>
            <person name="Ahrendt S."/>
            <person name="Andreopoulos W."/>
            <person name="He G."/>
            <person name="LaButti K."/>
            <person name="Lipzen A."/>
            <person name="Ng V."/>
            <person name="Riley R."/>
            <person name="Sandor L."/>
            <person name="Barry K."/>
            <person name="Martinez A.T."/>
            <person name="Xiao Y."/>
            <person name="Gibbons J.G."/>
            <person name="Terashima K."/>
            <person name="Grigoriev I.V."/>
            <person name="Hibbett D."/>
        </authorList>
    </citation>
    <scope>NUCLEOTIDE SEQUENCE</scope>
    <source>
        <strain evidence="1">Sp2 HRB7682 ss15</strain>
    </source>
</reference>
<dbReference type="SUPFAM" id="SSF50978">
    <property type="entry name" value="WD40 repeat-like"/>
    <property type="match status" value="1"/>
</dbReference>
<comment type="caution">
    <text evidence="1">The sequence shown here is derived from an EMBL/GenBank/DDBJ whole genome shotgun (WGS) entry which is preliminary data.</text>
</comment>